<evidence type="ECO:0000313" key="16">
    <source>
        <dbReference type="Proteomes" id="UP000274756"/>
    </source>
</evidence>
<dbReference type="InterPro" id="IPR001828">
    <property type="entry name" value="ANF_lig-bd_rcpt"/>
</dbReference>
<evidence type="ECO:0000256" key="12">
    <source>
        <dbReference type="SAM" id="SignalP"/>
    </source>
</evidence>
<dbReference type="Proteomes" id="UP000274756">
    <property type="component" value="Unassembled WGS sequence"/>
</dbReference>
<reference evidence="14 16" key="2">
    <citation type="submission" date="2018-11" db="EMBL/GenBank/DDBJ databases">
        <authorList>
            <consortium name="Pathogen Informatics"/>
        </authorList>
    </citation>
    <scope>NUCLEOTIDE SEQUENCE [LARGE SCALE GENOMIC DNA]</scope>
</reference>
<keyword evidence="3 11" id="KW-0812">Transmembrane</keyword>
<feature type="chain" id="PRO_5033229863" evidence="12">
    <location>
        <begin position="18"/>
        <end position="788"/>
    </location>
</feature>
<evidence type="ECO:0000256" key="2">
    <source>
        <dbReference type="ARBA" id="ARBA00022475"/>
    </source>
</evidence>
<dbReference type="Proteomes" id="UP000038040">
    <property type="component" value="Unplaced"/>
</dbReference>
<feature type="transmembrane region" description="Helical" evidence="11">
    <location>
        <begin position="565"/>
        <end position="586"/>
    </location>
</feature>
<dbReference type="InterPro" id="IPR028082">
    <property type="entry name" value="Peripla_BP_I"/>
</dbReference>
<dbReference type="PROSITE" id="PS50259">
    <property type="entry name" value="G_PROTEIN_RECEP_F3_4"/>
    <property type="match status" value="1"/>
</dbReference>
<dbReference type="Gene3D" id="3.40.50.2300">
    <property type="match status" value="2"/>
</dbReference>
<evidence type="ECO:0000313" key="14">
    <source>
        <dbReference type="EMBL" id="VDN56585.1"/>
    </source>
</evidence>
<organism evidence="15 17">
    <name type="scientific">Dracunculus medinensis</name>
    <name type="common">Guinea worm</name>
    <dbReference type="NCBI Taxonomy" id="318479"/>
    <lineage>
        <taxon>Eukaryota</taxon>
        <taxon>Metazoa</taxon>
        <taxon>Ecdysozoa</taxon>
        <taxon>Nematoda</taxon>
        <taxon>Chromadorea</taxon>
        <taxon>Rhabditida</taxon>
        <taxon>Spirurina</taxon>
        <taxon>Dracunculoidea</taxon>
        <taxon>Dracunculidae</taxon>
        <taxon>Dracunculus</taxon>
    </lineage>
</organism>
<comment type="subcellular location">
    <subcellularLocation>
        <location evidence="1">Cell membrane</location>
        <topology evidence="1">Multi-pass membrane protein</topology>
    </subcellularLocation>
</comment>
<evidence type="ECO:0000256" key="9">
    <source>
        <dbReference type="ARBA" id="ARBA00023224"/>
    </source>
</evidence>
<dbReference type="PRINTS" id="PR01177">
    <property type="entry name" value="GABAB1RECPTR"/>
</dbReference>
<dbReference type="PANTHER" id="PTHR10519">
    <property type="entry name" value="GABA-B RECEPTOR"/>
    <property type="match status" value="1"/>
</dbReference>
<feature type="transmembrane region" description="Helical" evidence="11">
    <location>
        <begin position="444"/>
        <end position="468"/>
    </location>
</feature>
<feature type="transmembrane region" description="Helical" evidence="11">
    <location>
        <begin position="489"/>
        <end position="505"/>
    </location>
</feature>
<dbReference type="GO" id="GO:0038039">
    <property type="term" value="C:G protein-coupled receptor heterodimeric complex"/>
    <property type="evidence" value="ECO:0007669"/>
    <property type="project" value="TreeGrafter"/>
</dbReference>
<dbReference type="Pfam" id="PF01094">
    <property type="entry name" value="ANF_receptor"/>
    <property type="match status" value="1"/>
</dbReference>
<dbReference type="CDD" id="cd06366">
    <property type="entry name" value="PBP1_GABAb_receptor"/>
    <property type="match status" value="1"/>
</dbReference>
<dbReference type="AlphaFoldDB" id="A0A0N4U5Q9"/>
<reference evidence="17" key="1">
    <citation type="submission" date="2017-02" db="UniProtKB">
        <authorList>
            <consortium name="WormBaseParasite"/>
        </authorList>
    </citation>
    <scope>IDENTIFICATION</scope>
</reference>
<keyword evidence="4 11" id="KW-1133">Transmembrane helix</keyword>
<feature type="transmembrane region" description="Helical" evidence="11">
    <location>
        <begin position="525"/>
        <end position="544"/>
    </location>
</feature>
<evidence type="ECO:0000256" key="11">
    <source>
        <dbReference type="SAM" id="Phobius"/>
    </source>
</evidence>
<dbReference type="InterPro" id="IPR017979">
    <property type="entry name" value="GPCR_3_CS"/>
</dbReference>
<keyword evidence="6 11" id="KW-0472">Membrane</keyword>
<evidence type="ECO:0000256" key="5">
    <source>
        <dbReference type="ARBA" id="ARBA00023040"/>
    </source>
</evidence>
<keyword evidence="12" id="KW-0732">Signal</keyword>
<keyword evidence="8" id="KW-0325">Glycoprotein</keyword>
<feature type="transmembrane region" description="Helical" evidence="11">
    <location>
        <begin position="619"/>
        <end position="641"/>
    </location>
</feature>
<feature type="coiled-coil region" evidence="10">
    <location>
        <begin position="753"/>
        <end position="780"/>
    </location>
</feature>
<keyword evidence="2" id="KW-1003">Cell membrane</keyword>
<name>A0A0N4U5Q9_DRAME</name>
<evidence type="ECO:0000256" key="1">
    <source>
        <dbReference type="ARBA" id="ARBA00004651"/>
    </source>
</evidence>
<dbReference type="PANTHER" id="PTHR10519:SF74">
    <property type="entry name" value="GAMMA-AMINOBUTYRIC ACID TYPE B RECEPTOR SUBUNIT 2"/>
    <property type="match status" value="1"/>
</dbReference>
<gene>
    <name evidence="14" type="ORF">DME_LOCUS6558</name>
</gene>
<evidence type="ECO:0000259" key="13">
    <source>
        <dbReference type="PROSITE" id="PS50259"/>
    </source>
</evidence>
<dbReference type="OrthoDB" id="2150267at2759"/>
<evidence type="ECO:0000256" key="4">
    <source>
        <dbReference type="ARBA" id="ARBA00022989"/>
    </source>
</evidence>
<dbReference type="PROSITE" id="PS00981">
    <property type="entry name" value="G_PROTEIN_RECEP_F3_3"/>
    <property type="match status" value="1"/>
</dbReference>
<keyword evidence="7" id="KW-0675">Receptor</keyword>
<dbReference type="EMBL" id="UYYG01001156">
    <property type="protein sequence ID" value="VDN56585.1"/>
    <property type="molecule type" value="Genomic_DNA"/>
</dbReference>
<evidence type="ECO:0000256" key="6">
    <source>
        <dbReference type="ARBA" id="ARBA00023136"/>
    </source>
</evidence>
<evidence type="ECO:0000256" key="10">
    <source>
        <dbReference type="SAM" id="Coils"/>
    </source>
</evidence>
<evidence type="ECO:0000256" key="3">
    <source>
        <dbReference type="ARBA" id="ARBA00022692"/>
    </source>
</evidence>
<keyword evidence="16" id="KW-1185">Reference proteome</keyword>
<dbReference type="InterPro" id="IPR017978">
    <property type="entry name" value="GPCR_3_C"/>
</dbReference>
<evidence type="ECO:0000313" key="17">
    <source>
        <dbReference type="WBParaSite" id="DME_0000219801-mRNA-1"/>
    </source>
</evidence>
<evidence type="ECO:0000256" key="8">
    <source>
        <dbReference type="ARBA" id="ARBA00023180"/>
    </source>
</evidence>
<dbReference type="InterPro" id="IPR002455">
    <property type="entry name" value="GPCR3_GABA-B"/>
</dbReference>
<accession>A0A0N4U5Q9</accession>
<keyword evidence="10" id="KW-0175">Coiled coil</keyword>
<feature type="transmembrane region" description="Helical" evidence="11">
    <location>
        <begin position="697"/>
        <end position="718"/>
    </location>
</feature>
<proteinExistence type="predicted"/>
<dbReference type="STRING" id="318479.A0A0N4U5Q9"/>
<sequence length="788" mass="91165">MLFNILIFTQLSVLIYAQDCKFHHNHRIPIALGIFLPNQYKAALGPTINLALEHIHYHSCILNNYFLSVFFKDTKCQTSLGMKALFELMNVKPRPFALFGDACTNVNEPVAMASKYWQIIHLSYAETHAKFATADSQQMYPTFFRVVPGHRNLNTARCRLIYHFNWRRVGTLKQSDDPRFALMRKLVFIFKPHEPLTTKLEHGYGIKVIYTAGVSHDEINNIANELDELKKRDVRIFIGDFDEAIAVRIMCEAYRKGLYGENYVWILPGYHSELNIALESHFSIEYAPYSPHLDQMTIANKTVGMIKEILEKACGSICFENKLKAYVYDGIWTLALAFHNVSMRYKSNHGTLYDPRLFSSNYSDIHADLLQEITSTLFEGVTGRVQFENNERLGLVEILQWRNGSYIEIGYFDGSNELFTLYQIIKTDWHAPLDATILVRQRQYISYALFIFLSLLSSIGVLLALFFLSINVRYRYHRLIKMSSPNMNNIIIVGSILTYISVVLLGFDTRFVSSQTFITLCYAKTWVLCLGFTLAFGSMFSKTWRVHSIFTNIHMNKKAIKDYKLFFFVGAVVFLDIIILIMWAFISPFSLSLIELPKIYLDNKVIAPEIERCYSENTVVFQAIIFGIKGLLMILGCFLAWETRYVNIPALNDSKYIGMSVYNVVVISTLNHKPFDLFRQINLFNLSNKLQDQVDEAYALTSFFIIFCTTLTLCLVFVPKIIELIRNPIGSEPHYRKGLVKSVIGRQNKQLSRQLSVNVYNNEKDRLQRLEEENRIWNQFLEEVSFII</sequence>
<dbReference type="WBParaSite" id="DME_0000219801-mRNA-1">
    <property type="protein sequence ID" value="DME_0000219801-mRNA-1"/>
    <property type="gene ID" value="DME_0000219801"/>
</dbReference>
<feature type="signal peptide" evidence="12">
    <location>
        <begin position="1"/>
        <end position="17"/>
    </location>
</feature>
<keyword evidence="5" id="KW-0297">G-protein coupled receptor</keyword>
<evidence type="ECO:0000256" key="7">
    <source>
        <dbReference type="ARBA" id="ARBA00023170"/>
    </source>
</evidence>
<protein>
    <submittedName>
        <fullName evidence="17">G_PROTEIN_RECEP_F3_4 domain-containing protein</fullName>
    </submittedName>
</protein>
<dbReference type="PRINTS" id="PR01176">
    <property type="entry name" value="GABABRECEPTR"/>
</dbReference>
<dbReference type="GO" id="GO:0007214">
    <property type="term" value="P:gamma-aminobutyric acid signaling pathway"/>
    <property type="evidence" value="ECO:0007669"/>
    <property type="project" value="TreeGrafter"/>
</dbReference>
<dbReference type="GO" id="GO:0004965">
    <property type="term" value="F:G protein-coupled GABA receptor activity"/>
    <property type="evidence" value="ECO:0007669"/>
    <property type="project" value="InterPro"/>
</dbReference>
<evidence type="ECO:0000313" key="15">
    <source>
        <dbReference type="Proteomes" id="UP000038040"/>
    </source>
</evidence>
<feature type="domain" description="G-protein coupled receptors family 3 profile" evidence="13">
    <location>
        <begin position="456"/>
        <end position="728"/>
    </location>
</feature>
<dbReference type="Pfam" id="PF00003">
    <property type="entry name" value="7tm_3"/>
    <property type="match status" value="1"/>
</dbReference>
<keyword evidence="9" id="KW-0807">Transducer</keyword>
<dbReference type="SUPFAM" id="SSF53822">
    <property type="entry name" value="Periplasmic binding protein-like I"/>
    <property type="match status" value="1"/>
</dbReference>